<dbReference type="PANTHER" id="PTHR30154:SF54">
    <property type="entry name" value="POSSIBLE TRANSCRIPTIONAL REGULATORY PROTEIN (PROBABLY LRP_ASNC-FAMILY)"/>
    <property type="match status" value="1"/>
</dbReference>
<dbReference type="InterPro" id="IPR000485">
    <property type="entry name" value="AsnC-type_HTH_dom"/>
</dbReference>
<dbReference type="InterPro" id="IPR036388">
    <property type="entry name" value="WH-like_DNA-bd_sf"/>
</dbReference>
<dbReference type="PROSITE" id="PS50956">
    <property type="entry name" value="HTH_ASNC_2"/>
    <property type="match status" value="1"/>
</dbReference>
<reference evidence="6" key="1">
    <citation type="submission" date="2022-12" db="EMBL/GenBank/DDBJ databases">
        <authorList>
            <person name="Krivoruchko A.V."/>
            <person name="Elkin A."/>
        </authorList>
    </citation>
    <scope>NUCLEOTIDE SEQUENCE</scope>
    <source>
        <strain evidence="6">IEGM 1391</strain>
    </source>
</reference>
<feature type="compositionally biased region" description="Polar residues" evidence="4">
    <location>
        <begin position="1"/>
        <end position="17"/>
    </location>
</feature>
<dbReference type="Pfam" id="PF13412">
    <property type="entry name" value="HTH_24"/>
    <property type="match status" value="1"/>
</dbReference>
<proteinExistence type="predicted"/>
<dbReference type="RefSeq" id="WP_269602558.1">
    <property type="nucleotide sequence ID" value="NZ_JAPWIJ010000002.1"/>
</dbReference>
<dbReference type="Gene3D" id="3.30.70.920">
    <property type="match status" value="1"/>
</dbReference>
<evidence type="ECO:0000259" key="5">
    <source>
        <dbReference type="PROSITE" id="PS50956"/>
    </source>
</evidence>
<dbReference type="Gene3D" id="1.10.10.10">
    <property type="entry name" value="Winged helix-like DNA-binding domain superfamily/Winged helix DNA-binding domain"/>
    <property type="match status" value="1"/>
</dbReference>
<protein>
    <submittedName>
        <fullName evidence="6">Lrp/AsnC family transcriptional regulator</fullName>
    </submittedName>
</protein>
<accession>A0ABT4MAA6</accession>
<dbReference type="InterPro" id="IPR019887">
    <property type="entry name" value="Tscrpt_reg_AsnC/Lrp_C"/>
</dbReference>
<dbReference type="InterPro" id="IPR019888">
    <property type="entry name" value="Tscrpt_reg_AsnC-like"/>
</dbReference>
<comment type="caution">
    <text evidence="6">The sequence shown here is derived from an EMBL/GenBank/DDBJ whole genome shotgun (WGS) entry which is preliminary data.</text>
</comment>
<dbReference type="SUPFAM" id="SSF46785">
    <property type="entry name" value="Winged helix' DNA-binding domain"/>
    <property type="match status" value="1"/>
</dbReference>
<dbReference type="Pfam" id="PF01037">
    <property type="entry name" value="AsnC_trans_reg"/>
    <property type="match status" value="1"/>
</dbReference>
<keyword evidence="3" id="KW-0804">Transcription</keyword>
<gene>
    <name evidence="6" type="ORF">O4220_05105</name>
</gene>
<sequence>MVSNSSFETGGTGSQPNDVRPIPLDRIDHILLDELRRDARTPNNALAAAAGVAPSTALARVRALVERGVIRGFHADIDPEALGQGIQAMISVRLQADARRRISEFGSKIASRKETLNIYFIAGADDFLVHVATVDTATLRDFVVENLSADPAVAATETILIFEHIRPRNTHGEK</sequence>
<evidence type="ECO:0000256" key="2">
    <source>
        <dbReference type="ARBA" id="ARBA00023125"/>
    </source>
</evidence>
<dbReference type="PRINTS" id="PR00033">
    <property type="entry name" value="HTHASNC"/>
</dbReference>
<evidence type="ECO:0000256" key="3">
    <source>
        <dbReference type="ARBA" id="ARBA00023163"/>
    </source>
</evidence>
<feature type="domain" description="HTH asnC-type" evidence="5">
    <location>
        <begin position="24"/>
        <end position="85"/>
    </location>
</feature>
<evidence type="ECO:0000313" key="7">
    <source>
        <dbReference type="Proteomes" id="UP001081071"/>
    </source>
</evidence>
<keyword evidence="7" id="KW-1185">Reference proteome</keyword>
<dbReference type="InterPro" id="IPR011008">
    <property type="entry name" value="Dimeric_a/b-barrel"/>
</dbReference>
<name>A0ABT4MAA6_9NOCA</name>
<evidence type="ECO:0000256" key="4">
    <source>
        <dbReference type="SAM" id="MobiDB-lite"/>
    </source>
</evidence>
<feature type="region of interest" description="Disordered" evidence="4">
    <location>
        <begin position="1"/>
        <end position="22"/>
    </location>
</feature>
<evidence type="ECO:0000256" key="1">
    <source>
        <dbReference type="ARBA" id="ARBA00023015"/>
    </source>
</evidence>
<keyword evidence="1" id="KW-0805">Transcription regulation</keyword>
<dbReference type="Proteomes" id="UP001081071">
    <property type="component" value="Unassembled WGS sequence"/>
</dbReference>
<organism evidence="6 7">
    <name type="scientific">Rhodococcus ruber</name>
    <dbReference type="NCBI Taxonomy" id="1830"/>
    <lineage>
        <taxon>Bacteria</taxon>
        <taxon>Bacillati</taxon>
        <taxon>Actinomycetota</taxon>
        <taxon>Actinomycetes</taxon>
        <taxon>Mycobacteriales</taxon>
        <taxon>Nocardiaceae</taxon>
        <taxon>Rhodococcus</taxon>
    </lineage>
</organism>
<evidence type="ECO:0000313" key="6">
    <source>
        <dbReference type="EMBL" id="MCZ4517887.1"/>
    </source>
</evidence>
<dbReference type="InterPro" id="IPR036390">
    <property type="entry name" value="WH_DNA-bd_sf"/>
</dbReference>
<dbReference type="PANTHER" id="PTHR30154">
    <property type="entry name" value="LEUCINE-RESPONSIVE REGULATORY PROTEIN"/>
    <property type="match status" value="1"/>
</dbReference>
<dbReference type="SMART" id="SM00344">
    <property type="entry name" value="HTH_ASNC"/>
    <property type="match status" value="1"/>
</dbReference>
<keyword evidence="2" id="KW-0238">DNA-binding</keyword>
<dbReference type="EMBL" id="JAPWIJ010000002">
    <property type="protein sequence ID" value="MCZ4517887.1"/>
    <property type="molecule type" value="Genomic_DNA"/>
</dbReference>
<dbReference type="SUPFAM" id="SSF54909">
    <property type="entry name" value="Dimeric alpha+beta barrel"/>
    <property type="match status" value="1"/>
</dbReference>